<comment type="caution">
    <text evidence="1">The sequence shown here is derived from an EMBL/GenBank/DDBJ whole genome shotgun (WGS) entry which is preliminary data.</text>
</comment>
<dbReference type="EMBL" id="CAKJVE010000004">
    <property type="protein sequence ID" value="CAG9703761.1"/>
    <property type="molecule type" value="Genomic_DNA"/>
</dbReference>
<dbReference type="GO" id="GO:0006281">
    <property type="term" value="P:DNA repair"/>
    <property type="evidence" value="ECO:0007669"/>
    <property type="project" value="InterPro"/>
</dbReference>
<sequence>MIVVEGKIKGKARPRVFNGHAMTPKDTVSYENWVKTCYQQQCNEYTEKPIKADIYVYYQIPKSYSKSKKEKCIKNLIRPTKKPDADNVAKIILDSLNGIAYKDDTQIVDLRVYKYFTEDKERVEFQLYEMMNVESL</sequence>
<reference evidence="1" key="1">
    <citation type="submission" date="2021-10" db="EMBL/GenBank/DDBJ databases">
        <authorList>
            <person name="Mesa V."/>
        </authorList>
    </citation>
    <scope>NUCLEOTIDE SEQUENCE</scope>
    <source>
        <strain evidence="1">CC3_PB</strain>
    </source>
</reference>
<protein>
    <submittedName>
        <fullName evidence="1">RusA family crossover junction endodeoxyribonuclease</fullName>
    </submittedName>
</protein>
<dbReference type="Pfam" id="PF05866">
    <property type="entry name" value="RusA"/>
    <property type="match status" value="1"/>
</dbReference>
<dbReference type="GO" id="GO:0000287">
    <property type="term" value="F:magnesium ion binding"/>
    <property type="evidence" value="ECO:0007669"/>
    <property type="project" value="InterPro"/>
</dbReference>
<organism evidence="1 2">
    <name type="scientific">Clostridium neonatale</name>
    <dbReference type="NCBI Taxonomy" id="137838"/>
    <lineage>
        <taxon>Bacteria</taxon>
        <taxon>Bacillati</taxon>
        <taxon>Bacillota</taxon>
        <taxon>Clostridia</taxon>
        <taxon>Eubacteriales</taxon>
        <taxon>Clostridiaceae</taxon>
        <taxon>Clostridium</taxon>
    </lineage>
</organism>
<evidence type="ECO:0000313" key="2">
    <source>
        <dbReference type="Proteomes" id="UP000789738"/>
    </source>
</evidence>
<evidence type="ECO:0000313" key="1">
    <source>
        <dbReference type="EMBL" id="CAG9703761.1"/>
    </source>
</evidence>
<gene>
    <name evidence="1" type="ORF">CNEO_40799</name>
</gene>
<dbReference type="Proteomes" id="UP000789738">
    <property type="component" value="Unassembled WGS sequence"/>
</dbReference>
<dbReference type="SUPFAM" id="SSF103084">
    <property type="entry name" value="Holliday junction resolvase RusA"/>
    <property type="match status" value="1"/>
</dbReference>
<dbReference type="GO" id="GO:0006310">
    <property type="term" value="P:DNA recombination"/>
    <property type="evidence" value="ECO:0007669"/>
    <property type="project" value="InterPro"/>
</dbReference>
<accession>A0AA86JU74</accession>
<dbReference type="AlphaFoldDB" id="A0AA86JU74"/>
<proteinExistence type="predicted"/>
<dbReference type="Gene3D" id="3.30.1330.70">
    <property type="entry name" value="Holliday junction resolvase RusA"/>
    <property type="match status" value="1"/>
</dbReference>
<dbReference type="InterPro" id="IPR036614">
    <property type="entry name" value="RusA-like_sf"/>
</dbReference>
<dbReference type="InterPro" id="IPR008822">
    <property type="entry name" value="Endonuclease_RusA-like"/>
</dbReference>
<name>A0AA86JU74_9CLOT</name>